<dbReference type="InterPro" id="IPR006214">
    <property type="entry name" value="Bax_inhibitor_1-related"/>
</dbReference>
<dbReference type="Pfam" id="PF01027">
    <property type="entry name" value="Bax1-I"/>
    <property type="match status" value="1"/>
</dbReference>
<keyword evidence="3 6" id="KW-0812">Transmembrane</keyword>
<evidence type="ECO:0008006" key="9">
    <source>
        <dbReference type="Google" id="ProtNLM"/>
    </source>
</evidence>
<name>C6RDQ3_9BACT</name>
<feature type="transmembrane region" description="Helical" evidence="6">
    <location>
        <begin position="74"/>
        <end position="92"/>
    </location>
</feature>
<sequence>MAKFASKFKKGEKMSLYDRNYANSREHEVASEYSQSALSTFIKQTYQLFAASLLAASVGAYVGLYSSLGATVAGNYWLFVILELGLLVGLMFAKRKAGLNLILLFAFTFVSGLTLTPILGRTFAMPGGAAIVAQAFTLTTVAFGGLSVFAMNTKRDFTAWGKMLFITLIVLLVAAIINIFFHSPVLQLGIASVGAVLFSAYILYDTQNIIHGNYETPIEGAVDLYLDFLNLFVSLLRILGFFNSDD</sequence>
<reference evidence="7 8" key="1">
    <citation type="submission" date="2009-07" db="EMBL/GenBank/DDBJ databases">
        <authorList>
            <person name="Madupu R."/>
            <person name="Sebastian Y."/>
            <person name="Durkin A.S."/>
            <person name="Torralba M."/>
            <person name="Methe B."/>
            <person name="Sutton G.G."/>
            <person name="Strausberg R.L."/>
            <person name="Nelson K.E."/>
        </authorList>
    </citation>
    <scope>NUCLEOTIDE SEQUENCE [LARGE SCALE GENOMIC DNA]</scope>
    <source>
        <strain evidence="7 8">RM3277</strain>
    </source>
</reference>
<feature type="transmembrane region" description="Helical" evidence="6">
    <location>
        <begin position="48"/>
        <end position="68"/>
    </location>
</feature>
<keyword evidence="4 6" id="KW-1133">Transmembrane helix</keyword>
<evidence type="ECO:0000313" key="7">
    <source>
        <dbReference type="EMBL" id="EET80450.1"/>
    </source>
</evidence>
<evidence type="ECO:0000256" key="6">
    <source>
        <dbReference type="RuleBase" id="RU004379"/>
    </source>
</evidence>
<comment type="similarity">
    <text evidence="6">Belongs to the BI1 family.</text>
</comment>
<protein>
    <recommendedName>
        <fullName evidence="9">Inhibitor of apoptosis-promoting Bax1</fullName>
    </recommendedName>
</protein>
<evidence type="ECO:0000256" key="5">
    <source>
        <dbReference type="ARBA" id="ARBA00023136"/>
    </source>
</evidence>
<feature type="transmembrane region" description="Helical" evidence="6">
    <location>
        <begin position="131"/>
        <end position="151"/>
    </location>
</feature>
<dbReference type="STRING" id="553219.CAMSH0001_1210"/>
<gene>
    <name evidence="7" type="ORF">CAMSH0001_1210</name>
</gene>
<evidence type="ECO:0000256" key="4">
    <source>
        <dbReference type="ARBA" id="ARBA00022989"/>
    </source>
</evidence>
<proteinExistence type="inferred from homology"/>
<dbReference type="PANTHER" id="PTHR23291:SF115">
    <property type="entry name" value="MODULATOR OF FTSH PROTEASE YCCA"/>
    <property type="match status" value="1"/>
</dbReference>
<keyword evidence="5 6" id="KW-0472">Membrane</keyword>
<dbReference type="CDD" id="cd10432">
    <property type="entry name" value="BI-1-like_bacterial"/>
    <property type="match status" value="1"/>
</dbReference>
<dbReference type="GO" id="GO:0005886">
    <property type="term" value="C:plasma membrane"/>
    <property type="evidence" value="ECO:0007669"/>
    <property type="project" value="UniProtKB-SubCell"/>
</dbReference>
<feature type="transmembrane region" description="Helical" evidence="6">
    <location>
        <begin position="99"/>
        <end position="119"/>
    </location>
</feature>
<dbReference type="eggNOG" id="COG0670">
    <property type="taxonomic scope" value="Bacteria"/>
</dbReference>
<comment type="subcellular location">
    <subcellularLocation>
        <location evidence="1">Cell membrane</location>
        <topology evidence="1">Multi-pass membrane protein</topology>
    </subcellularLocation>
</comment>
<evidence type="ECO:0000256" key="3">
    <source>
        <dbReference type="ARBA" id="ARBA00022692"/>
    </source>
</evidence>
<organism evidence="7 8">
    <name type="scientific">Campylobacter showae RM3277</name>
    <dbReference type="NCBI Taxonomy" id="553219"/>
    <lineage>
        <taxon>Bacteria</taxon>
        <taxon>Pseudomonadati</taxon>
        <taxon>Campylobacterota</taxon>
        <taxon>Epsilonproteobacteria</taxon>
        <taxon>Campylobacterales</taxon>
        <taxon>Campylobacteraceae</taxon>
        <taxon>Campylobacter</taxon>
    </lineage>
</organism>
<dbReference type="AlphaFoldDB" id="C6RDQ3"/>
<feature type="transmembrane region" description="Helical" evidence="6">
    <location>
        <begin position="187"/>
        <end position="204"/>
    </location>
</feature>
<dbReference type="EMBL" id="ACVQ01000008">
    <property type="protein sequence ID" value="EET80450.1"/>
    <property type="molecule type" value="Genomic_DNA"/>
</dbReference>
<comment type="caution">
    <text evidence="7">The sequence shown here is derived from an EMBL/GenBank/DDBJ whole genome shotgun (WGS) entry which is preliminary data.</text>
</comment>
<evidence type="ECO:0000313" key="8">
    <source>
        <dbReference type="Proteomes" id="UP000003107"/>
    </source>
</evidence>
<evidence type="ECO:0000256" key="2">
    <source>
        <dbReference type="ARBA" id="ARBA00022475"/>
    </source>
</evidence>
<evidence type="ECO:0000256" key="1">
    <source>
        <dbReference type="ARBA" id="ARBA00004651"/>
    </source>
</evidence>
<feature type="transmembrane region" description="Helical" evidence="6">
    <location>
        <begin position="163"/>
        <end position="181"/>
    </location>
</feature>
<accession>C6RDQ3</accession>
<keyword evidence="8" id="KW-1185">Reference proteome</keyword>
<keyword evidence="2" id="KW-1003">Cell membrane</keyword>
<dbReference type="Proteomes" id="UP000003107">
    <property type="component" value="Unassembled WGS sequence"/>
</dbReference>
<dbReference type="PANTHER" id="PTHR23291">
    <property type="entry name" value="BAX INHIBITOR-RELATED"/>
    <property type="match status" value="1"/>
</dbReference>